<dbReference type="GO" id="GO:0033214">
    <property type="term" value="P:siderophore-iron import into cell"/>
    <property type="evidence" value="ECO:0007669"/>
    <property type="project" value="TreeGrafter"/>
</dbReference>
<keyword evidence="4" id="KW-1003">Cell membrane</keyword>
<evidence type="ECO:0000313" key="11">
    <source>
        <dbReference type="Proteomes" id="UP000260812"/>
    </source>
</evidence>
<feature type="transmembrane region" description="Helical" evidence="8">
    <location>
        <begin position="196"/>
        <end position="218"/>
    </location>
</feature>
<evidence type="ECO:0000313" key="9">
    <source>
        <dbReference type="EMBL" id="RGE58502.1"/>
    </source>
</evidence>
<accession>A0A3E3I4B5</accession>
<dbReference type="Proteomes" id="UP000261166">
    <property type="component" value="Unassembled WGS sequence"/>
</dbReference>
<reference evidence="10 12" key="1">
    <citation type="submission" date="2018-08" db="EMBL/GenBank/DDBJ databases">
        <title>A genome reference for cultivated species of the human gut microbiota.</title>
        <authorList>
            <person name="Zou Y."/>
            <person name="Xue W."/>
            <person name="Luo G."/>
        </authorList>
    </citation>
    <scope>NUCLEOTIDE SEQUENCE [LARGE SCALE GENOMIC DNA]</scope>
    <source>
        <strain evidence="10 12">AF26-4BH</strain>
        <strain evidence="9">TF05-5AC</strain>
    </source>
</reference>
<dbReference type="InterPro" id="IPR000522">
    <property type="entry name" value="ABC_transptr_permease_BtuC"/>
</dbReference>
<name>A0A3E3I4B5_9FIRM</name>
<keyword evidence="11" id="KW-1185">Reference proteome</keyword>
<dbReference type="Pfam" id="PF01032">
    <property type="entry name" value="FecCD"/>
    <property type="match status" value="1"/>
</dbReference>
<dbReference type="Proteomes" id="UP000260812">
    <property type="component" value="Unassembled WGS sequence"/>
</dbReference>
<dbReference type="EMBL" id="QVLV01000011">
    <property type="protein sequence ID" value="RGE58502.1"/>
    <property type="molecule type" value="Genomic_DNA"/>
</dbReference>
<dbReference type="GO" id="GO:0005886">
    <property type="term" value="C:plasma membrane"/>
    <property type="evidence" value="ECO:0007669"/>
    <property type="project" value="UniProtKB-SubCell"/>
</dbReference>
<organism evidence="10 12">
    <name type="scientific">Eisenbergiella massiliensis</name>
    <dbReference type="NCBI Taxonomy" id="1720294"/>
    <lineage>
        <taxon>Bacteria</taxon>
        <taxon>Bacillati</taxon>
        <taxon>Bacillota</taxon>
        <taxon>Clostridia</taxon>
        <taxon>Lachnospirales</taxon>
        <taxon>Lachnospiraceae</taxon>
        <taxon>Eisenbergiella</taxon>
    </lineage>
</organism>
<evidence type="ECO:0000256" key="2">
    <source>
        <dbReference type="ARBA" id="ARBA00007935"/>
    </source>
</evidence>
<evidence type="ECO:0000256" key="8">
    <source>
        <dbReference type="SAM" id="Phobius"/>
    </source>
</evidence>
<evidence type="ECO:0000256" key="4">
    <source>
        <dbReference type="ARBA" id="ARBA00022475"/>
    </source>
</evidence>
<dbReference type="PANTHER" id="PTHR30472">
    <property type="entry name" value="FERRIC ENTEROBACTIN TRANSPORT SYSTEM PERMEASE PROTEIN"/>
    <property type="match status" value="1"/>
</dbReference>
<proteinExistence type="inferred from homology"/>
<feature type="transmembrane region" description="Helical" evidence="8">
    <location>
        <begin position="94"/>
        <end position="113"/>
    </location>
</feature>
<evidence type="ECO:0000256" key="3">
    <source>
        <dbReference type="ARBA" id="ARBA00022448"/>
    </source>
</evidence>
<keyword evidence="7 8" id="KW-0472">Membrane</keyword>
<feature type="transmembrane region" description="Helical" evidence="8">
    <location>
        <begin position="239"/>
        <end position="266"/>
    </location>
</feature>
<dbReference type="PANTHER" id="PTHR30472:SF1">
    <property type="entry name" value="FE(3+) DICITRATE TRANSPORT SYSTEM PERMEASE PROTEIN FECC-RELATED"/>
    <property type="match status" value="1"/>
</dbReference>
<dbReference type="GO" id="GO:0022857">
    <property type="term" value="F:transmembrane transporter activity"/>
    <property type="evidence" value="ECO:0007669"/>
    <property type="project" value="InterPro"/>
</dbReference>
<dbReference type="SUPFAM" id="SSF81345">
    <property type="entry name" value="ABC transporter involved in vitamin B12 uptake, BtuC"/>
    <property type="match status" value="1"/>
</dbReference>
<comment type="caution">
    <text evidence="10">The sequence shown here is derived from an EMBL/GenBank/DDBJ whole genome shotgun (WGS) entry which is preliminary data.</text>
</comment>
<dbReference type="FunFam" id="1.10.3470.10:FF:000001">
    <property type="entry name" value="Vitamin B12 ABC transporter permease BtuC"/>
    <property type="match status" value="1"/>
</dbReference>
<feature type="transmembrane region" description="Helical" evidence="8">
    <location>
        <begin position="119"/>
        <end position="140"/>
    </location>
</feature>
<comment type="similarity">
    <text evidence="2">Belongs to the binding-protein-dependent transport system permease family. FecCD subfamily.</text>
</comment>
<dbReference type="OrthoDB" id="9792889at2"/>
<feature type="transmembrane region" description="Helical" evidence="8">
    <location>
        <begin position="62"/>
        <end position="82"/>
    </location>
</feature>
<evidence type="ECO:0000256" key="1">
    <source>
        <dbReference type="ARBA" id="ARBA00004651"/>
    </source>
</evidence>
<keyword evidence="3" id="KW-0813">Transport</keyword>
<dbReference type="EMBL" id="QVLU01000058">
    <property type="protein sequence ID" value="RGE59933.1"/>
    <property type="molecule type" value="Genomic_DNA"/>
</dbReference>
<dbReference type="Gene3D" id="1.10.3470.10">
    <property type="entry name" value="ABC transporter involved in vitamin B12 uptake, BtuC"/>
    <property type="match status" value="1"/>
</dbReference>
<evidence type="ECO:0000256" key="7">
    <source>
        <dbReference type="ARBA" id="ARBA00023136"/>
    </source>
</evidence>
<dbReference type="AlphaFoldDB" id="A0A3E3I4B5"/>
<dbReference type="CDD" id="cd06550">
    <property type="entry name" value="TM_ABC_iron-siderophores_like"/>
    <property type="match status" value="1"/>
</dbReference>
<feature type="transmembrane region" description="Helical" evidence="8">
    <location>
        <begin position="278"/>
        <end position="299"/>
    </location>
</feature>
<feature type="transmembrane region" description="Helical" evidence="8">
    <location>
        <begin position="152"/>
        <end position="176"/>
    </location>
</feature>
<evidence type="ECO:0000256" key="6">
    <source>
        <dbReference type="ARBA" id="ARBA00022989"/>
    </source>
</evidence>
<evidence type="ECO:0000313" key="12">
    <source>
        <dbReference type="Proteomes" id="UP000261166"/>
    </source>
</evidence>
<sequence>MSAGGQKRMTLFLLAVGAAVFLAAALSVLYGSMEITFGQVVNAVIRPDAADQRHIVVRELRIPRTLGCILAGAAFSAAGSLMQGVTRNPLADSGLLGINAGASFALALCLAFLPGLGFTGVVIFSFLGASVSMLAVYGLMSMRHRKLEPVRLVLAGSAVSIFLSSLSQAVSIFFQIGYDLTFWTAGGAAGIRSRQLLLAGPVIVSGLVAAVLLSGRVSMLSLGEDAAKGLGLEVERSRFLCLLTVLLLAGGAVALTGPVAFVGLLVPHVVRFFTGADYRAVIPCSMAAGAFFMLTADIISRTINAPAETPIGLIFSLIGVPFFIWIARKEDKGFD</sequence>
<keyword evidence="5 8" id="KW-0812">Transmembrane</keyword>
<gene>
    <name evidence="10" type="ORF">DWY69_30245</name>
    <name evidence="9" type="ORF">DXC51_16500</name>
</gene>
<dbReference type="InterPro" id="IPR037294">
    <property type="entry name" value="ABC_BtuC-like"/>
</dbReference>
<comment type="subcellular location">
    <subcellularLocation>
        <location evidence="1">Cell membrane</location>
        <topology evidence="1">Multi-pass membrane protein</topology>
    </subcellularLocation>
</comment>
<feature type="transmembrane region" description="Helical" evidence="8">
    <location>
        <begin position="311"/>
        <end position="328"/>
    </location>
</feature>
<evidence type="ECO:0000313" key="10">
    <source>
        <dbReference type="EMBL" id="RGE59933.1"/>
    </source>
</evidence>
<evidence type="ECO:0000256" key="5">
    <source>
        <dbReference type="ARBA" id="ARBA00022692"/>
    </source>
</evidence>
<keyword evidence="6 8" id="KW-1133">Transmembrane helix</keyword>
<protein>
    <submittedName>
        <fullName evidence="10">Iron ABC transporter permease</fullName>
    </submittedName>
</protein>